<dbReference type="Proteomes" id="UP000031972">
    <property type="component" value="Unassembled WGS sequence"/>
</dbReference>
<accession>A0A0C2VXJ7</accession>
<evidence type="ECO:0000313" key="2">
    <source>
        <dbReference type="EMBL" id="KIL48698.1"/>
    </source>
</evidence>
<reference evidence="2 3" key="1">
    <citation type="submission" date="2015-01" db="EMBL/GenBank/DDBJ databases">
        <title>Jeotgalibacillus campisalis genome sequencing.</title>
        <authorList>
            <person name="Goh K.M."/>
            <person name="Chan K.-G."/>
            <person name="Yaakop A.S."/>
            <person name="Ee R."/>
            <person name="Gan H.M."/>
            <person name="Chan C.S."/>
        </authorList>
    </citation>
    <scope>NUCLEOTIDE SEQUENCE [LARGE SCALE GENOMIC DNA]</scope>
    <source>
        <strain evidence="2 3">SF-57</strain>
    </source>
</reference>
<feature type="transmembrane region" description="Helical" evidence="1">
    <location>
        <begin position="12"/>
        <end position="33"/>
    </location>
</feature>
<keyword evidence="3" id="KW-1185">Reference proteome</keyword>
<comment type="caution">
    <text evidence="2">The sequence shown here is derived from an EMBL/GenBank/DDBJ whole genome shotgun (WGS) entry which is preliminary data.</text>
</comment>
<organism evidence="2 3">
    <name type="scientific">Jeotgalibacillus campisalis</name>
    <dbReference type="NCBI Taxonomy" id="220754"/>
    <lineage>
        <taxon>Bacteria</taxon>
        <taxon>Bacillati</taxon>
        <taxon>Bacillota</taxon>
        <taxon>Bacilli</taxon>
        <taxon>Bacillales</taxon>
        <taxon>Caryophanaceae</taxon>
        <taxon>Jeotgalibacillus</taxon>
    </lineage>
</organism>
<keyword evidence="1" id="KW-1133">Transmembrane helix</keyword>
<gene>
    <name evidence="2" type="ORF">KR50_12830</name>
</gene>
<keyword evidence="1" id="KW-0812">Transmembrane</keyword>
<name>A0A0C2VXJ7_9BACL</name>
<proteinExistence type="predicted"/>
<sequence>MSRGRRKASLEGPVNVLFLFFYISYWWFVLQQIFEGRLIFIYVSIIPFLLMLYLQSLTITLMEKKREKKLLISVERSIERGRQRVKI</sequence>
<keyword evidence="1" id="KW-0472">Membrane</keyword>
<dbReference type="PATRIC" id="fig|220754.4.peg.1306"/>
<evidence type="ECO:0000256" key="1">
    <source>
        <dbReference type="SAM" id="Phobius"/>
    </source>
</evidence>
<dbReference type="EMBL" id="JXRR01000011">
    <property type="protein sequence ID" value="KIL48698.1"/>
    <property type="molecule type" value="Genomic_DNA"/>
</dbReference>
<dbReference type="AlphaFoldDB" id="A0A0C2VXJ7"/>
<feature type="transmembrane region" description="Helical" evidence="1">
    <location>
        <begin position="39"/>
        <end position="62"/>
    </location>
</feature>
<protein>
    <submittedName>
        <fullName evidence="2">Uncharacterized protein</fullName>
    </submittedName>
</protein>
<evidence type="ECO:0000313" key="3">
    <source>
        <dbReference type="Proteomes" id="UP000031972"/>
    </source>
</evidence>